<evidence type="ECO:0000256" key="1">
    <source>
        <dbReference type="SAM" id="MobiDB-lite"/>
    </source>
</evidence>
<accession>A0ABR3LTZ7</accession>
<dbReference type="EMBL" id="JAYMGO010000019">
    <property type="protein sequence ID" value="KAL1255790.1"/>
    <property type="molecule type" value="Genomic_DNA"/>
</dbReference>
<evidence type="ECO:0000313" key="3">
    <source>
        <dbReference type="Proteomes" id="UP001558613"/>
    </source>
</evidence>
<proteinExistence type="predicted"/>
<protein>
    <submittedName>
        <fullName evidence="2">Uncharacterized protein</fullName>
    </submittedName>
</protein>
<name>A0ABR3LTZ7_9TELE</name>
<keyword evidence="3" id="KW-1185">Reference proteome</keyword>
<reference evidence="2 3" key="1">
    <citation type="submission" date="2023-09" db="EMBL/GenBank/DDBJ databases">
        <authorList>
            <person name="Wang M."/>
        </authorList>
    </citation>
    <scope>NUCLEOTIDE SEQUENCE [LARGE SCALE GENOMIC DNA]</scope>
    <source>
        <strain evidence="2">GT-2023</strain>
        <tissue evidence="2">Liver</tissue>
    </source>
</reference>
<sequence length="76" mass="8179">MRLPPSLAVPHQLGTTQGTLLGQMAASPTLLPHSNLCWQKCCQPTGRKSLTLEGDCPTRHSEQGWAEKGERESGAP</sequence>
<gene>
    <name evidence="2" type="ORF">QQF64_013851</name>
</gene>
<dbReference type="Proteomes" id="UP001558613">
    <property type="component" value="Unassembled WGS sequence"/>
</dbReference>
<evidence type="ECO:0000313" key="2">
    <source>
        <dbReference type="EMBL" id="KAL1255790.1"/>
    </source>
</evidence>
<organism evidence="2 3">
    <name type="scientific">Cirrhinus molitorella</name>
    <name type="common">mud carp</name>
    <dbReference type="NCBI Taxonomy" id="172907"/>
    <lineage>
        <taxon>Eukaryota</taxon>
        <taxon>Metazoa</taxon>
        <taxon>Chordata</taxon>
        <taxon>Craniata</taxon>
        <taxon>Vertebrata</taxon>
        <taxon>Euteleostomi</taxon>
        <taxon>Actinopterygii</taxon>
        <taxon>Neopterygii</taxon>
        <taxon>Teleostei</taxon>
        <taxon>Ostariophysi</taxon>
        <taxon>Cypriniformes</taxon>
        <taxon>Cyprinidae</taxon>
        <taxon>Labeoninae</taxon>
        <taxon>Labeonini</taxon>
        <taxon>Cirrhinus</taxon>
    </lineage>
</organism>
<feature type="compositionally biased region" description="Basic and acidic residues" evidence="1">
    <location>
        <begin position="56"/>
        <end position="76"/>
    </location>
</feature>
<feature type="region of interest" description="Disordered" evidence="1">
    <location>
        <begin position="51"/>
        <end position="76"/>
    </location>
</feature>
<comment type="caution">
    <text evidence="2">The sequence shown here is derived from an EMBL/GenBank/DDBJ whole genome shotgun (WGS) entry which is preliminary data.</text>
</comment>